<evidence type="ECO:0000313" key="2">
    <source>
        <dbReference type="EMBL" id="NEB11645.1"/>
    </source>
</evidence>
<feature type="region of interest" description="Disordered" evidence="1">
    <location>
        <begin position="17"/>
        <end position="57"/>
    </location>
</feature>
<evidence type="ECO:0000256" key="1">
    <source>
        <dbReference type="SAM" id="MobiDB-lite"/>
    </source>
</evidence>
<evidence type="ECO:0000313" key="3">
    <source>
        <dbReference type="Proteomes" id="UP000470446"/>
    </source>
</evidence>
<proteinExistence type="predicted"/>
<gene>
    <name evidence="2" type="ORF">G3I32_22875</name>
</gene>
<dbReference type="Proteomes" id="UP000470446">
    <property type="component" value="Unassembled WGS sequence"/>
</dbReference>
<comment type="caution">
    <text evidence="2">The sequence shown here is derived from an EMBL/GenBank/DDBJ whole genome shotgun (WGS) entry which is preliminary data.</text>
</comment>
<sequence>RGWGFLLAARTPPVLRLDPAAPRPRTLTPDSLARDARDAARTRIPGLPPSTLVHPRY</sequence>
<organism evidence="2 3">
    <name type="scientific">Streptomyces coelicoflavus</name>
    <dbReference type="NCBI Taxonomy" id="285562"/>
    <lineage>
        <taxon>Bacteria</taxon>
        <taxon>Bacillati</taxon>
        <taxon>Actinomycetota</taxon>
        <taxon>Actinomycetes</taxon>
        <taxon>Kitasatosporales</taxon>
        <taxon>Streptomycetaceae</taxon>
        <taxon>Streptomyces</taxon>
    </lineage>
</organism>
<feature type="compositionally biased region" description="Basic and acidic residues" evidence="1">
    <location>
        <begin position="32"/>
        <end position="41"/>
    </location>
</feature>
<protein>
    <submittedName>
        <fullName evidence="2">Spermidine synthase</fullName>
    </submittedName>
</protein>
<dbReference type="EMBL" id="JAAGMA010000615">
    <property type="protein sequence ID" value="NEB11645.1"/>
    <property type="molecule type" value="Genomic_DNA"/>
</dbReference>
<dbReference type="AlphaFoldDB" id="A0A7K3PRQ3"/>
<name>A0A7K3PRQ3_9ACTN</name>
<accession>A0A7K3PRQ3</accession>
<feature type="non-terminal residue" evidence="2">
    <location>
        <position position="1"/>
    </location>
</feature>
<reference evidence="2 3" key="1">
    <citation type="submission" date="2020-01" db="EMBL/GenBank/DDBJ databases">
        <title>Insect and environment-associated Actinomycetes.</title>
        <authorList>
            <person name="Currrie C."/>
            <person name="Chevrette M."/>
            <person name="Carlson C."/>
            <person name="Stubbendieck R."/>
            <person name="Wendt-Pienkowski E."/>
        </authorList>
    </citation>
    <scope>NUCLEOTIDE SEQUENCE [LARGE SCALE GENOMIC DNA]</scope>
    <source>
        <strain evidence="2 3">SID14163</strain>
    </source>
</reference>